<feature type="non-terminal residue" evidence="2">
    <location>
        <position position="1"/>
    </location>
</feature>
<feature type="region of interest" description="Disordered" evidence="1">
    <location>
        <begin position="79"/>
        <end position="118"/>
    </location>
</feature>
<name>A0A1B6EXD9_9HEMI</name>
<dbReference type="AlphaFoldDB" id="A0A1B6EXD9"/>
<proteinExistence type="predicted"/>
<reference evidence="2" key="1">
    <citation type="submission" date="2015-11" db="EMBL/GenBank/DDBJ databases">
        <title>De novo transcriptome assembly of four potential Pierce s Disease insect vectors from Arizona vineyards.</title>
        <authorList>
            <person name="Tassone E.E."/>
        </authorList>
    </citation>
    <scope>NUCLEOTIDE SEQUENCE</scope>
</reference>
<evidence type="ECO:0000256" key="1">
    <source>
        <dbReference type="SAM" id="MobiDB-lite"/>
    </source>
</evidence>
<organism evidence="2">
    <name type="scientific">Cuerna arida</name>
    <dbReference type="NCBI Taxonomy" id="1464854"/>
    <lineage>
        <taxon>Eukaryota</taxon>
        <taxon>Metazoa</taxon>
        <taxon>Ecdysozoa</taxon>
        <taxon>Arthropoda</taxon>
        <taxon>Hexapoda</taxon>
        <taxon>Insecta</taxon>
        <taxon>Pterygota</taxon>
        <taxon>Neoptera</taxon>
        <taxon>Paraneoptera</taxon>
        <taxon>Hemiptera</taxon>
        <taxon>Auchenorrhyncha</taxon>
        <taxon>Membracoidea</taxon>
        <taxon>Cicadellidae</taxon>
        <taxon>Cicadellinae</taxon>
        <taxon>Proconiini</taxon>
        <taxon>Cuerna</taxon>
    </lineage>
</organism>
<feature type="non-terminal residue" evidence="2">
    <location>
        <position position="144"/>
    </location>
</feature>
<sequence length="144" mass="15835">LEGSIDLTPVSCTADSNINIKKNFGCNMDKNATNLRKWNEVKKRKGNPKKQLNNKAQDLTVIPLSNKFETLNITECDSKESNVAQSGNEKKNLKQEKGKKAPINKPISTGKKSKDGRKTMDVEFYADSHGRGLPEIIGACSGGR</sequence>
<evidence type="ECO:0000313" key="2">
    <source>
        <dbReference type="EMBL" id="JAS42577.1"/>
    </source>
</evidence>
<dbReference type="EMBL" id="GECZ01027192">
    <property type="protein sequence ID" value="JAS42577.1"/>
    <property type="molecule type" value="Transcribed_RNA"/>
</dbReference>
<gene>
    <name evidence="2" type="ORF">g.45004</name>
</gene>
<accession>A0A1B6EXD9</accession>
<protein>
    <submittedName>
        <fullName evidence="2">Uncharacterized protein</fullName>
    </submittedName>
</protein>
<feature type="compositionally biased region" description="Basic and acidic residues" evidence="1">
    <location>
        <begin position="88"/>
        <end position="99"/>
    </location>
</feature>